<reference evidence="1" key="1">
    <citation type="journal article" date="2020" name="Stud. Mycol.">
        <title>101 Dothideomycetes genomes: a test case for predicting lifestyles and emergence of pathogens.</title>
        <authorList>
            <person name="Haridas S."/>
            <person name="Albert R."/>
            <person name="Binder M."/>
            <person name="Bloem J."/>
            <person name="Labutti K."/>
            <person name="Salamov A."/>
            <person name="Andreopoulos B."/>
            <person name="Baker S."/>
            <person name="Barry K."/>
            <person name="Bills G."/>
            <person name="Bluhm B."/>
            <person name="Cannon C."/>
            <person name="Castanera R."/>
            <person name="Culley D."/>
            <person name="Daum C."/>
            <person name="Ezra D."/>
            <person name="Gonzalez J."/>
            <person name="Henrissat B."/>
            <person name="Kuo A."/>
            <person name="Liang C."/>
            <person name="Lipzen A."/>
            <person name="Lutzoni F."/>
            <person name="Magnuson J."/>
            <person name="Mondo S."/>
            <person name="Nolan M."/>
            <person name="Ohm R."/>
            <person name="Pangilinan J."/>
            <person name="Park H.-J."/>
            <person name="Ramirez L."/>
            <person name="Alfaro M."/>
            <person name="Sun H."/>
            <person name="Tritt A."/>
            <person name="Yoshinaga Y."/>
            <person name="Zwiers L.-H."/>
            <person name="Turgeon B."/>
            <person name="Goodwin S."/>
            <person name="Spatafora J."/>
            <person name="Crous P."/>
            <person name="Grigoriev I."/>
        </authorList>
    </citation>
    <scope>NUCLEOTIDE SEQUENCE</scope>
    <source>
        <strain evidence="1">ATCC 200398</strain>
    </source>
</reference>
<protein>
    <submittedName>
        <fullName evidence="1">Uncharacterized protein</fullName>
    </submittedName>
</protein>
<evidence type="ECO:0000313" key="2">
    <source>
        <dbReference type="Proteomes" id="UP000799755"/>
    </source>
</evidence>
<keyword evidence="2" id="KW-1185">Reference proteome</keyword>
<name>A0ACB6RCT7_9PLEO</name>
<dbReference type="Proteomes" id="UP000799755">
    <property type="component" value="Unassembled WGS sequence"/>
</dbReference>
<dbReference type="EMBL" id="MU003493">
    <property type="protein sequence ID" value="KAF2476865.1"/>
    <property type="molecule type" value="Genomic_DNA"/>
</dbReference>
<comment type="caution">
    <text evidence="1">The sequence shown here is derived from an EMBL/GenBank/DDBJ whole genome shotgun (WGS) entry which is preliminary data.</text>
</comment>
<accession>A0ACB6RCT7</accession>
<proteinExistence type="predicted"/>
<sequence length="752" mass="80579">MRRNVVASGLLALASHASAQVASVCPTTDVCFKLNIPSNTASSGTGDIFFQISAPSNYEWVALGQGSGMSGSNIFTIYTNSGGNNVTLSPRLGTGHSTPNFNSNAKVTLLEGSTVSGGKMIANVKCSSCNSWSGGSASFSGSKGNWIYAYKSSGGPKNSNDQSAGISQHNNDAAFSWDYTNAKGGDSVNPLINSNSSPSGTASGGNSGGSATNCVPRPTTGTFASGAATASATKSSGDNNENESEGNGRPTWLPSSFPSGWRTAYPTASPTGDDHRGPHKRAEINYCDSNSPTSNNGNGFTPLGASSDLIQTKKMLIAHGTLAALAFVIFFPAGAIAIRLASFPGVVWFHAAFQCFAYLVYITAFGLGIYIANDMKVLNNYHPIIGIVVFVCLFFQPIFGFLHHSLFKKYGSRTFWSYSHLWLGRILITLGIINGGLGFKLADTMGMGSHNGMIVYSVVAAIVWLAMVAAAIVDRPPKYTDSPRETQERGDIPPPDGHYAPRPSTMGESRQELVAWLNNLLQLNITKVEQCGTGAALCQVFDSIFYDVPMGRVKFNANTEYAYLQNFKILQNVFAKHHVDRPIPVESLVKCKMQDNLEFLQWTKRYWDQYFPGHDYDPVSRRKGSGGLPATGAPAARAATTSAARRAPAASNSAAPRTRTPLGAGGGAASAALREENNVLKETVTGLERERDFYFSKLRDIELLIQQSMEADPELEKEEGLLKQIQTILYSTEEGFEIPAEAEGEIGEEETF</sequence>
<organism evidence="1 2">
    <name type="scientific">Lindgomyces ingoldianus</name>
    <dbReference type="NCBI Taxonomy" id="673940"/>
    <lineage>
        <taxon>Eukaryota</taxon>
        <taxon>Fungi</taxon>
        <taxon>Dikarya</taxon>
        <taxon>Ascomycota</taxon>
        <taxon>Pezizomycotina</taxon>
        <taxon>Dothideomycetes</taxon>
        <taxon>Pleosporomycetidae</taxon>
        <taxon>Pleosporales</taxon>
        <taxon>Lindgomycetaceae</taxon>
        <taxon>Lindgomyces</taxon>
    </lineage>
</organism>
<gene>
    <name evidence="1" type="ORF">BDR25DRAFT_330855</name>
</gene>
<evidence type="ECO:0000313" key="1">
    <source>
        <dbReference type="EMBL" id="KAF2476865.1"/>
    </source>
</evidence>